<feature type="disulfide bond" description="Redox-active" evidence="3">
    <location>
        <begin position="97"/>
        <end position="101"/>
    </location>
</feature>
<dbReference type="STRING" id="1194090.SAMN05443144_11396"/>
<feature type="binding site" evidence="2">
    <location>
        <position position="101"/>
    </location>
    <ligand>
        <name>Cu cation</name>
        <dbReference type="ChEBI" id="CHEBI:23378"/>
    </ligand>
</feature>
<dbReference type="EMBL" id="FQUS01000013">
    <property type="protein sequence ID" value="SHF80064.1"/>
    <property type="molecule type" value="Genomic_DNA"/>
</dbReference>
<keyword evidence="4" id="KW-0732">Signal</keyword>
<dbReference type="Proteomes" id="UP000184041">
    <property type="component" value="Unassembled WGS sequence"/>
</dbReference>
<keyword evidence="2" id="KW-0479">Metal-binding</keyword>
<keyword evidence="2" id="KW-0186">Copper</keyword>
<dbReference type="Gene3D" id="3.40.30.10">
    <property type="entry name" value="Glutaredoxin"/>
    <property type="match status" value="1"/>
</dbReference>
<gene>
    <name evidence="5" type="ORF">SAMN05443144_11396</name>
</gene>
<feature type="binding site" evidence="2">
    <location>
        <position position="185"/>
    </location>
    <ligand>
        <name>Cu cation</name>
        <dbReference type="ChEBI" id="CHEBI:23378"/>
    </ligand>
</feature>
<evidence type="ECO:0000313" key="6">
    <source>
        <dbReference type="Proteomes" id="UP000184041"/>
    </source>
</evidence>
<keyword evidence="6" id="KW-1185">Reference proteome</keyword>
<evidence type="ECO:0000256" key="2">
    <source>
        <dbReference type="PIRSR" id="PIRSR603782-1"/>
    </source>
</evidence>
<dbReference type="GO" id="GO:0046872">
    <property type="term" value="F:metal ion binding"/>
    <property type="evidence" value="ECO:0007669"/>
    <property type="project" value="UniProtKB-KW"/>
</dbReference>
<reference evidence="5 6" key="1">
    <citation type="submission" date="2016-11" db="EMBL/GenBank/DDBJ databases">
        <authorList>
            <person name="Jaros S."/>
            <person name="Januszkiewicz K."/>
            <person name="Wedrychowicz H."/>
        </authorList>
    </citation>
    <scope>NUCLEOTIDE SEQUENCE [LARGE SCALE GENOMIC DNA]</scope>
    <source>
        <strain evidence="5 6">DSM 21986</strain>
    </source>
</reference>
<feature type="binding site" evidence="2">
    <location>
        <position position="97"/>
    </location>
    <ligand>
        <name>Cu cation</name>
        <dbReference type="ChEBI" id="CHEBI:23378"/>
    </ligand>
</feature>
<evidence type="ECO:0000256" key="3">
    <source>
        <dbReference type="PIRSR" id="PIRSR603782-2"/>
    </source>
</evidence>
<keyword evidence="3" id="KW-1015">Disulfide bond</keyword>
<protein>
    <submittedName>
        <fullName evidence="5">Protein SCO1/2</fullName>
    </submittedName>
</protein>
<evidence type="ECO:0000256" key="4">
    <source>
        <dbReference type="SAM" id="SignalP"/>
    </source>
</evidence>
<name>A0A1M5ELP4_9BACT</name>
<feature type="signal peptide" evidence="4">
    <location>
        <begin position="1"/>
        <end position="23"/>
    </location>
</feature>
<sequence>MTIYSYQNTVFLFLVTAVFLAGACSSGEKQQAAQSDGMAMSDDEHAAHADMQMDAGEPTGESIYNVSSTWQNRRGESVTLNSLGGKVQVVAMVYTHCEHACPRILADMQRIRDGLPEKALSATNFTIISIDPERDTPGRLTDFARENNLSDDQWTLLNGDEGDILEIAALLGVKYKRISDTDFTHSNMITVLNKEGEVAYQRRQLTDQQDKIIDVIHDLGS</sequence>
<dbReference type="InterPro" id="IPR036249">
    <property type="entry name" value="Thioredoxin-like_sf"/>
</dbReference>
<proteinExistence type="inferred from homology"/>
<dbReference type="RefSeq" id="WP_084088260.1">
    <property type="nucleotide sequence ID" value="NZ_FQUS01000013.1"/>
</dbReference>
<organism evidence="5 6">
    <name type="scientific">Fodinibius roseus</name>
    <dbReference type="NCBI Taxonomy" id="1194090"/>
    <lineage>
        <taxon>Bacteria</taxon>
        <taxon>Pseudomonadati</taxon>
        <taxon>Balneolota</taxon>
        <taxon>Balneolia</taxon>
        <taxon>Balneolales</taxon>
        <taxon>Balneolaceae</taxon>
        <taxon>Fodinibius</taxon>
    </lineage>
</organism>
<evidence type="ECO:0000313" key="5">
    <source>
        <dbReference type="EMBL" id="SHF80064.1"/>
    </source>
</evidence>
<dbReference type="OrthoDB" id="1523860at2"/>
<dbReference type="PANTHER" id="PTHR12151">
    <property type="entry name" value="ELECTRON TRANSPORT PROTIN SCO1/SENC FAMILY MEMBER"/>
    <property type="match status" value="1"/>
</dbReference>
<comment type="similarity">
    <text evidence="1">Belongs to the SCO1/2 family.</text>
</comment>
<dbReference type="PANTHER" id="PTHR12151:SF25">
    <property type="entry name" value="LINALOOL DEHYDRATASE_ISOMERASE DOMAIN-CONTAINING PROTEIN"/>
    <property type="match status" value="1"/>
</dbReference>
<accession>A0A1M5ELP4</accession>
<dbReference type="Pfam" id="PF02630">
    <property type="entry name" value="SCO1-SenC"/>
    <property type="match status" value="1"/>
</dbReference>
<dbReference type="CDD" id="cd02968">
    <property type="entry name" value="SCO"/>
    <property type="match status" value="1"/>
</dbReference>
<evidence type="ECO:0000256" key="1">
    <source>
        <dbReference type="ARBA" id="ARBA00010996"/>
    </source>
</evidence>
<dbReference type="AlphaFoldDB" id="A0A1M5ELP4"/>
<dbReference type="SUPFAM" id="SSF52833">
    <property type="entry name" value="Thioredoxin-like"/>
    <property type="match status" value="1"/>
</dbReference>
<feature type="chain" id="PRO_5012070175" evidence="4">
    <location>
        <begin position="24"/>
        <end position="221"/>
    </location>
</feature>
<dbReference type="InterPro" id="IPR003782">
    <property type="entry name" value="SCO1/SenC"/>
</dbReference>